<sequence length="37" mass="4212">MINQLNMRKPNQQTTIITGANRGVEISYLKNISLSYT</sequence>
<name>A0AAD3ASP1_FRATT</name>
<dbReference type="Proteomes" id="UP000023806">
    <property type="component" value="Unassembled WGS sequence"/>
</dbReference>
<organism evidence="1 2">
    <name type="scientific">Francisella tularensis subsp. tularensis str. SCHU S4 substr. FSC237</name>
    <dbReference type="NCBI Taxonomy" id="1341660"/>
    <lineage>
        <taxon>Bacteria</taxon>
        <taxon>Pseudomonadati</taxon>
        <taxon>Pseudomonadota</taxon>
        <taxon>Gammaproteobacteria</taxon>
        <taxon>Thiotrichales</taxon>
        <taxon>Francisellaceae</taxon>
        <taxon>Francisella</taxon>
    </lineage>
</organism>
<accession>A0AAD3ASP1</accession>
<dbReference type="AlphaFoldDB" id="A0AAD3ASP1"/>
<evidence type="ECO:0000313" key="1">
    <source>
        <dbReference type="EMBL" id="EZK37867.1"/>
    </source>
</evidence>
<protein>
    <submittedName>
        <fullName evidence="1">Uncharacterized protein</fullName>
    </submittedName>
</protein>
<gene>
    <name evidence="1" type="ORF">P250_02623</name>
</gene>
<reference evidence="1 2" key="1">
    <citation type="submission" date="2014-03" db="EMBL/GenBank/DDBJ databases">
        <title>The Genome Sequence of Francisella tularensis subsp. tularensis str. SCHU S4 substr. FSC043.</title>
        <authorList>
            <consortium name="The Broad Institute Genomics Platform"/>
            <consortium name="The Broad Institute Genome Sequencing Center for Infectious Disease"/>
            <person name="Chapman S.B."/>
            <person name="Guina T."/>
            <person name="Gelhaus C."/>
            <person name="Comer J."/>
            <person name="Sellati T."/>
            <person name="Sjostedt A."/>
            <person name="Young S.K."/>
            <person name="Zeng Q."/>
            <person name="Gargeya S."/>
            <person name="Abouelleil A."/>
            <person name="Alvarado L."/>
            <person name="Chapman S.B."/>
            <person name="Gainer-Dewar J."/>
            <person name="Goldberg J."/>
            <person name="Griggs A."/>
            <person name="Gujja S."/>
            <person name="Hansen M."/>
            <person name="Howarth C."/>
            <person name="Imamovic A."/>
            <person name="Larimer J."/>
            <person name="Murphy C."/>
            <person name="Naylor J."/>
            <person name="Pearson M."/>
            <person name="Poon T.W."/>
            <person name="Priest M."/>
            <person name="Roberts A."/>
            <person name="Saif S."/>
            <person name="Shea T."/>
            <person name="Sykes S."/>
            <person name="Wortman J."/>
            <person name="Nusbaum C."/>
            <person name="Birren B."/>
        </authorList>
    </citation>
    <scope>NUCLEOTIDE SEQUENCE [LARGE SCALE GENOMIC DNA]</scope>
    <source>
        <strain evidence="1 2">Schu S4</strain>
    </source>
</reference>
<dbReference type="EMBL" id="JIDS01000002">
    <property type="protein sequence ID" value="EZK37867.1"/>
    <property type="molecule type" value="Genomic_DNA"/>
</dbReference>
<evidence type="ECO:0000313" key="2">
    <source>
        <dbReference type="Proteomes" id="UP000023806"/>
    </source>
</evidence>
<proteinExistence type="predicted"/>
<comment type="caution">
    <text evidence="1">The sequence shown here is derived from an EMBL/GenBank/DDBJ whole genome shotgun (WGS) entry which is preliminary data.</text>
</comment>